<dbReference type="VEuPathDB" id="VectorBase:LLONM1_001682"/>
<reference evidence="3" key="3">
    <citation type="submission" date="2020-05" db="UniProtKB">
        <authorList>
            <consortium name="EnsemblMetazoa"/>
        </authorList>
    </citation>
    <scope>IDENTIFICATION</scope>
    <source>
        <strain evidence="3">Jacobina</strain>
    </source>
</reference>
<feature type="chain" id="PRO_5044555413" evidence="1">
    <location>
        <begin position="18"/>
        <end position="110"/>
    </location>
</feature>
<keyword evidence="2" id="KW-0527">Neuropeptide</keyword>
<reference evidence="2" key="2">
    <citation type="journal article" date="2020" name="BMC">
        <title>Leishmania infection induces a limited differential gene expression in the sand fly midgut.</title>
        <authorList>
            <person name="Coutinho-Abreu I.V."/>
            <person name="Serafim T.D."/>
            <person name="Meneses C."/>
            <person name="Kamhawi S."/>
            <person name="Oliveira F."/>
            <person name="Valenzuela J.G."/>
        </authorList>
    </citation>
    <scope>NUCLEOTIDE SEQUENCE</scope>
    <source>
        <strain evidence="2">Jacobina</strain>
        <tissue evidence="2">Midgut</tissue>
    </source>
</reference>
<evidence type="ECO:0000313" key="3">
    <source>
        <dbReference type="EnsemblMetazoa" id="LLOJ006286-PA"/>
    </source>
</evidence>
<evidence type="ECO:0000256" key="1">
    <source>
        <dbReference type="SAM" id="SignalP"/>
    </source>
</evidence>
<keyword evidence="4" id="KW-1185">Reference proteome</keyword>
<feature type="signal peptide" evidence="1">
    <location>
        <begin position="1"/>
        <end position="17"/>
    </location>
</feature>
<accession>A0A1B0CNG4</accession>
<name>A0A1B0CNG4_LUTLO</name>
<dbReference type="VEuPathDB" id="VectorBase:LLOJ006286"/>
<dbReference type="Proteomes" id="UP000092461">
    <property type="component" value="Unassembled WGS sequence"/>
</dbReference>
<dbReference type="GeneID" id="129796415"/>
<reference evidence="4" key="1">
    <citation type="submission" date="2012-05" db="EMBL/GenBank/DDBJ databases">
        <title>Whole Genome Assembly of Lutzomyia longipalpis.</title>
        <authorList>
            <person name="Richards S."/>
            <person name="Qu C."/>
            <person name="Dillon R."/>
            <person name="Worley K."/>
            <person name="Scherer S."/>
            <person name="Batterton M."/>
            <person name="Taylor A."/>
            <person name="Hawes A."/>
            <person name="Hernandez B."/>
            <person name="Kovar C."/>
            <person name="Mandapat C."/>
            <person name="Pham C."/>
            <person name="Qu C."/>
            <person name="Jing C."/>
            <person name="Bess C."/>
            <person name="Bandaranaike D."/>
            <person name="Ngo D."/>
            <person name="Ongeri F."/>
            <person name="Arias F."/>
            <person name="Lara F."/>
            <person name="Weissenberger G."/>
            <person name="Kamau G."/>
            <person name="Han H."/>
            <person name="Shen H."/>
            <person name="Dinh H."/>
            <person name="Khalil I."/>
            <person name="Jones J."/>
            <person name="Shafer J."/>
            <person name="Jayaseelan J."/>
            <person name="Quiroz J."/>
            <person name="Blankenburg K."/>
            <person name="Nguyen L."/>
            <person name="Jackson L."/>
            <person name="Francisco L."/>
            <person name="Tang L.-Y."/>
            <person name="Pu L.-L."/>
            <person name="Perales L."/>
            <person name="Lorensuhewa L."/>
            <person name="Munidasa M."/>
            <person name="Coyle M."/>
            <person name="Taylor M."/>
            <person name="Puazo M."/>
            <person name="Firestine M."/>
            <person name="Scheel M."/>
            <person name="Javaid M."/>
            <person name="Wang M."/>
            <person name="Li M."/>
            <person name="Tabassum N."/>
            <person name="Saada N."/>
            <person name="Osuji N."/>
            <person name="Aqrawi P."/>
            <person name="Fu Q."/>
            <person name="Thornton R."/>
            <person name="Raj R."/>
            <person name="Goodspeed R."/>
            <person name="Mata R."/>
            <person name="Najjar R."/>
            <person name="Gubbala S."/>
            <person name="Lee S."/>
            <person name="Denson S."/>
            <person name="Patil S."/>
            <person name="Macmil S."/>
            <person name="Qi S."/>
            <person name="Matskevitch T."/>
            <person name="Palculict T."/>
            <person name="Mathew T."/>
            <person name="Vee V."/>
            <person name="Velamala V."/>
            <person name="Korchina V."/>
            <person name="Cai W."/>
            <person name="Liu W."/>
            <person name="Dai W."/>
            <person name="Zou X."/>
            <person name="Zhu Y."/>
            <person name="Zhang Y."/>
            <person name="Wu Y.-Q."/>
            <person name="Xin Y."/>
            <person name="Nazarath L."/>
            <person name="Kovar C."/>
            <person name="Han Y."/>
            <person name="Muzny D."/>
            <person name="Gibbs R."/>
        </authorList>
    </citation>
    <scope>NUCLEOTIDE SEQUENCE [LARGE SCALE GENOMIC DNA]</scope>
    <source>
        <strain evidence="4">Jacobina</strain>
    </source>
</reference>
<dbReference type="EnsemblMetazoa" id="LLOJ006286-RA">
    <property type="protein sequence ID" value="LLOJ006286-PA"/>
    <property type="gene ID" value="LLOJ006286"/>
</dbReference>
<protein>
    <submittedName>
        <fullName evidence="2">Putative neuropeptide-like protein 31</fullName>
    </submittedName>
</protein>
<dbReference type="EMBL" id="GITU01006084">
    <property type="protein sequence ID" value="MBC1174787.1"/>
    <property type="molecule type" value="Transcribed_RNA"/>
</dbReference>
<keyword evidence="1" id="KW-0732">Signal</keyword>
<evidence type="ECO:0000313" key="2">
    <source>
        <dbReference type="EMBL" id="MBC1174787.1"/>
    </source>
</evidence>
<dbReference type="GO" id="GO:0007218">
    <property type="term" value="P:neuropeptide signaling pathway"/>
    <property type="evidence" value="ECO:0007669"/>
    <property type="project" value="UniProtKB-KW"/>
</dbReference>
<evidence type="ECO:0000313" key="4">
    <source>
        <dbReference type="Proteomes" id="UP000092461"/>
    </source>
</evidence>
<proteinExistence type="predicted"/>
<dbReference type="AlphaFoldDB" id="A0A1B0CNG4"/>
<sequence>MKGIISLFFALFVVVYSIPVLEENPQKSVVKLSPVEVSEDNAEEEGVDLQPAEQFYIGLASPFGGPGGPYGGYGYGGYGGYRGYGFRRHGWGGHSHSFSSSSSSSQQYWG</sequence>
<dbReference type="KEGG" id="lll:129796415"/>
<organism evidence="3 4">
    <name type="scientific">Lutzomyia longipalpis</name>
    <name type="common">Sand fly</name>
    <dbReference type="NCBI Taxonomy" id="7200"/>
    <lineage>
        <taxon>Eukaryota</taxon>
        <taxon>Metazoa</taxon>
        <taxon>Ecdysozoa</taxon>
        <taxon>Arthropoda</taxon>
        <taxon>Hexapoda</taxon>
        <taxon>Insecta</taxon>
        <taxon>Pterygota</taxon>
        <taxon>Neoptera</taxon>
        <taxon>Endopterygota</taxon>
        <taxon>Diptera</taxon>
        <taxon>Nematocera</taxon>
        <taxon>Psychodoidea</taxon>
        <taxon>Psychodidae</taxon>
        <taxon>Lutzomyia</taxon>
        <taxon>Lutzomyia</taxon>
    </lineage>
</organism>
<dbReference type="EMBL" id="AJWK01020298">
    <property type="status" value="NOT_ANNOTATED_CDS"/>
    <property type="molecule type" value="Genomic_DNA"/>
</dbReference>
<dbReference type="RefSeq" id="XP_055694303.1">
    <property type="nucleotide sequence ID" value="XM_055838328.1"/>
</dbReference>